<organism evidence="1 2">
    <name type="scientific">Reticulibacter mediterranei</name>
    <dbReference type="NCBI Taxonomy" id="2778369"/>
    <lineage>
        <taxon>Bacteria</taxon>
        <taxon>Bacillati</taxon>
        <taxon>Chloroflexota</taxon>
        <taxon>Ktedonobacteria</taxon>
        <taxon>Ktedonobacterales</taxon>
        <taxon>Reticulibacteraceae</taxon>
        <taxon>Reticulibacter</taxon>
    </lineage>
</organism>
<evidence type="ECO:0008006" key="3">
    <source>
        <dbReference type="Google" id="ProtNLM"/>
    </source>
</evidence>
<evidence type="ECO:0000313" key="2">
    <source>
        <dbReference type="Proteomes" id="UP000597444"/>
    </source>
</evidence>
<evidence type="ECO:0000313" key="1">
    <source>
        <dbReference type="EMBL" id="GHO90977.1"/>
    </source>
</evidence>
<dbReference type="Proteomes" id="UP000597444">
    <property type="component" value="Unassembled WGS sequence"/>
</dbReference>
<dbReference type="EMBL" id="BNJK01000001">
    <property type="protein sequence ID" value="GHO90977.1"/>
    <property type="molecule type" value="Genomic_DNA"/>
</dbReference>
<reference evidence="1" key="1">
    <citation type="submission" date="2020-10" db="EMBL/GenBank/DDBJ databases">
        <title>Taxonomic study of unclassified bacteria belonging to the class Ktedonobacteria.</title>
        <authorList>
            <person name="Yabe S."/>
            <person name="Wang C.M."/>
            <person name="Zheng Y."/>
            <person name="Sakai Y."/>
            <person name="Cavaletti L."/>
            <person name="Monciardini P."/>
            <person name="Donadio S."/>
        </authorList>
    </citation>
    <scope>NUCLEOTIDE SEQUENCE</scope>
    <source>
        <strain evidence="1">ID150040</strain>
    </source>
</reference>
<dbReference type="AlphaFoldDB" id="A0A8J3N154"/>
<sequence length="61" mass="7149">MISLDSTRLYLYNQEDTNDHCSSTTRSVSARRAKTQKSKIIVCDEAVWFIHSRRAGWEWVT</sequence>
<gene>
    <name evidence="1" type="ORF">KSF_010250</name>
</gene>
<protein>
    <recommendedName>
        <fullName evidence="3">Transposase</fullName>
    </recommendedName>
</protein>
<comment type="caution">
    <text evidence="1">The sequence shown here is derived from an EMBL/GenBank/DDBJ whole genome shotgun (WGS) entry which is preliminary data.</text>
</comment>
<accession>A0A8J3N154</accession>
<keyword evidence="2" id="KW-1185">Reference proteome</keyword>
<proteinExistence type="predicted"/>
<name>A0A8J3N154_9CHLR</name>